<keyword evidence="11" id="KW-1185">Reference proteome</keyword>
<name>D3BK38_HETP5</name>
<dbReference type="GeneID" id="31364395"/>
<dbReference type="EMBL" id="ADBJ01000038">
    <property type="protein sequence ID" value="EFA78268.1"/>
    <property type="molecule type" value="Genomic_DNA"/>
</dbReference>
<dbReference type="AlphaFoldDB" id="D3BK38"/>
<dbReference type="InterPro" id="IPR003691">
    <property type="entry name" value="FluC"/>
</dbReference>
<feature type="transmembrane region" description="Helical" evidence="9">
    <location>
        <begin position="129"/>
        <end position="152"/>
    </location>
</feature>
<evidence type="ECO:0000256" key="4">
    <source>
        <dbReference type="ARBA" id="ARBA00022692"/>
    </source>
</evidence>
<dbReference type="InParanoid" id="D3BK38"/>
<evidence type="ECO:0000256" key="1">
    <source>
        <dbReference type="ARBA" id="ARBA00002598"/>
    </source>
</evidence>
<proteinExistence type="inferred from homology"/>
<evidence type="ECO:0000256" key="7">
    <source>
        <dbReference type="ARBA" id="ARBA00035120"/>
    </source>
</evidence>
<dbReference type="GO" id="GO:1903425">
    <property type="term" value="F:fluoride transmembrane transporter activity"/>
    <property type="evidence" value="ECO:0007669"/>
    <property type="project" value="TreeGrafter"/>
</dbReference>
<dbReference type="HAMAP" id="MF_00454">
    <property type="entry name" value="FluC"/>
    <property type="match status" value="1"/>
</dbReference>
<sequence>MLLYVMNTVSLVVSDSIHESSDHIVHDDYFNGSRFGWMILFGIVGVLIRYFLNIFFAHVLKTDTFWSTLIINISGCAIIGVVQVVGVEQMNINIDLRYGLMVGLFGGYTTFSGYCLDTVLLSERNQLKYTIIGIFYCIISPGLGLAATYTAIRLTRKHYE</sequence>
<comment type="function">
    <text evidence="1">Fluoride channel required for the rapid expulsion of cytoplasmic fluoride.</text>
</comment>
<evidence type="ECO:0008006" key="12">
    <source>
        <dbReference type="Google" id="ProtNLM"/>
    </source>
</evidence>
<keyword evidence="6 9" id="KW-0472">Membrane</keyword>
<comment type="similarity">
    <text evidence="7">Belongs to the fluoride channel Fluc/FEX (TC 1.A.43) family.</text>
</comment>
<comment type="subcellular location">
    <subcellularLocation>
        <location evidence="2">Cell membrane</location>
        <topology evidence="2">Multi-pass membrane protein</topology>
    </subcellularLocation>
</comment>
<comment type="caution">
    <text evidence="10">The sequence shown here is derived from an EMBL/GenBank/DDBJ whole genome shotgun (WGS) entry which is preliminary data.</text>
</comment>
<evidence type="ECO:0000256" key="5">
    <source>
        <dbReference type="ARBA" id="ARBA00022989"/>
    </source>
</evidence>
<dbReference type="Pfam" id="PF02537">
    <property type="entry name" value="CRCB"/>
    <property type="match status" value="1"/>
</dbReference>
<keyword evidence="3" id="KW-1003">Cell membrane</keyword>
<feature type="transmembrane region" description="Helical" evidence="9">
    <location>
        <begin position="35"/>
        <end position="52"/>
    </location>
</feature>
<evidence type="ECO:0000256" key="8">
    <source>
        <dbReference type="ARBA" id="ARBA00035585"/>
    </source>
</evidence>
<evidence type="ECO:0000256" key="6">
    <source>
        <dbReference type="ARBA" id="ARBA00023136"/>
    </source>
</evidence>
<feature type="transmembrane region" description="Helical" evidence="9">
    <location>
        <begin position="98"/>
        <end position="117"/>
    </location>
</feature>
<reference evidence="10 11" key="1">
    <citation type="journal article" date="2011" name="Genome Res.">
        <title>Phylogeny-wide analysis of social amoeba genomes highlights ancient origins for complex intercellular communication.</title>
        <authorList>
            <person name="Heidel A.J."/>
            <person name="Lawal H.M."/>
            <person name="Felder M."/>
            <person name="Schilde C."/>
            <person name="Helps N.R."/>
            <person name="Tunggal B."/>
            <person name="Rivero F."/>
            <person name="John U."/>
            <person name="Schleicher M."/>
            <person name="Eichinger L."/>
            <person name="Platzer M."/>
            <person name="Noegel A.A."/>
            <person name="Schaap P."/>
            <person name="Gloeckner G."/>
        </authorList>
    </citation>
    <scope>NUCLEOTIDE SEQUENCE [LARGE SCALE GENOMIC DNA]</scope>
    <source>
        <strain evidence="11">ATCC 26659 / Pp 5 / PN500</strain>
    </source>
</reference>
<evidence type="ECO:0000313" key="10">
    <source>
        <dbReference type="EMBL" id="EFA78268.1"/>
    </source>
</evidence>
<comment type="catalytic activity">
    <reaction evidence="8">
        <text>fluoride(in) = fluoride(out)</text>
        <dbReference type="Rhea" id="RHEA:76159"/>
        <dbReference type="ChEBI" id="CHEBI:17051"/>
    </reaction>
    <physiologicalReaction direction="left-to-right" evidence="8">
        <dbReference type="Rhea" id="RHEA:76160"/>
    </physiologicalReaction>
</comment>
<evidence type="ECO:0000256" key="2">
    <source>
        <dbReference type="ARBA" id="ARBA00004651"/>
    </source>
</evidence>
<organism evidence="10 11">
    <name type="scientific">Heterostelium pallidum (strain ATCC 26659 / Pp 5 / PN500)</name>
    <name type="common">Cellular slime mold</name>
    <name type="synonym">Polysphondylium pallidum</name>
    <dbReference type="NCBI Taxonomy" id="670386"/>
    <lineage>
        <taxon>Eukaryota</taxon>
        <taxon>Amoebozoa</taxon>
        <taxon>Evosea</taxon>
        <taxon>Eumycetozoa</taxon>
        <taxon>Dictyostelia</taxon>
        <taxon>Acytosteliales</taxon>
        <taxon>Acytosteliaceae</taxon>
        <taxon>Heterostelium</taxon>
    </lineage>
</organism>
<protein>
    <recommendedName>
        <fullName evidence="12">Fluoride ion transporter CrcB</fullName>
    </recommendedName>
</protein>
<dbReference type="PANTHER" id="PTHR28259">
    <property type="entry name" value="FLUORIDE EXPORT PROTEIN 1-RELATED"/>
    <property type="match status" value="1"/>
</dbReference>
<accession>D3BK38</accession>
<evidence type="ECO:0000313" key="11">
    <source>
        <dbReference type="Proteomes" id="UP000001396"/>
    </source>
</evidence>
<evidence type="ECO:0000256" key="9">
    <source>
        <dbReference type="SAM" id="Phobius"/>
    </source>
</evidence>
<dbReference type="PANTHER" id="PTHR28259:SF1">
    <property type="entry name" value="FLUORIDE EXPORT PROTEIN 1-RELATED"/>
    <property type="match status" value="1"/>
</dbReference>
<gene>
    <name evidence="10" type="ORF">PPL_08919</name>
</gene>
<evidence type="ECO:0000256" key="3">
    <source>
        <dbReference type="ARBA" id="ARBA00022475"/>
    </source>
</evidence>
<keyword evidence="4 9" id="KW-0812">Transmembrane</keyword>
<dbReference type="GO" id="GO:0005886">
    <property type="term" value="C:plasma membrane"/>
    <property type="evidence" value="ECO:0007669"/>
    <property type="project" value="UniProtKB-SubCell"/>
</dbReference>
<dbReference type="Proteomes" id="UP000001396">
    <property type="component" value="Unassembled WGS sequence"/>
</dbReference>
<dbReference type="RefSeq" id="XP_020430393.1">
    <property type="nucleotide sequence ID" value="XM_020579718.1"/>
</dbReference>
<keyword evidence="5 9" id="KW-1133">Transmembrane helix</keyword>
<feature type="transmembrane region" description="Helical" evidence="9">
    <location>
        <begin position="64"/>
        <end position="86"/>
    </location>
</feature>